<evidence type="ECO:0000313" key="7">
    <source>
        <dbReference type="Proteomes" id="UP000564644"/>
    </source>
</evidence>
<evidence type="ECO:0000256" key="4">
    <source>
        <dbReference type="ARBA" id="ARBA00023163"/>
    </source>
</evidence>
<dbReference type="PROSITE" id="PS50949">
    <property type="entry name" value="HTH_GNTR"/>
    <property type="match status" value="1"/>
</dbReference>
<comment type="caution">
    <text evidence="6">The sequence shown here is derived from an EMBL/GenBank/DDBJ whole genome shotgun (WGS) entry which is preliminary data.</text>
</comment>
<evidence type="ECO:0000313" key="6">
    <source>
        <dbReference type="EMBL" id="MBB6734840.1"/>
    </source>
</evidence>
<keyword evidence="2" id="KW-0805">Transcription regulation</keyword>
<dbReference type="CDD" id="cd07377">
    <property type="entry name" value="WHTH_GntR"/>
    <property type="match status" value="1"/>
</dbReference>
<dbReference type="GO" id="GO:0000976">
    <property type="term" value="F:transcription cis-regulatory region binding"/>
    <property type="evidence" value="ECO:0007669"/>
    <property type="project" value="TreeGrafter"/>
</dbReference>
<dbReference type="EMBL" id="JACJVO010000037">
    <property type="protein sequence ID" value="MBB6734840.1"/>
    <property type="molecule type" value="Genomic_DNA"/>
</dbReference>
<dbReference type="Proteomes" id="UP000564644">
    <property type="component" value="Unassembled WGS sequence"/>
</dbReference>
<dbReference type="InterPro" id="IPR046335">
    <property type="entry name" value="LacI/GalR-like_sensor"/>
</dbReference>
<organism evidence="6 7">
    <name type="scientific">Cohnella zeiphila</name>
    <dbReference type="NCBI Taxonomy" id="2761120"/>
    <lineage>
        <taxon>Bacteria</taxon>
        <taxon>Bacillati</taxon>
        <taxon>Bacillota</taxon>
        <taxon>Bacilli</taxon>
        <taxon>Bacillales</taxon>
        <taxon>Paenibacillaceae</taxon>
        <taxon>Cohnella</taxon>
    </lineage>
</organism>
<dbReference type="InterPro" id="IPR036390">
    <property type="entry name" value="WH_DNA-bd_sf"/>
</dbReference>
<dbReference type="SMART" id="SM00345">
    <property type="entry name" value="HTH_GNTR"/>
    <property type="match status" value="1"/>
</dbReference>
<dbReference type="Pfam" id="PF13377">
    <property type="entry name" value="Peripla_BP_3"/>
    <property type="match status" value="1"/>
</dbReference>
<dbReference type="SUPFAM" id="SSF46785">
    <property type="entry name" value="Winged helix' DNA-binding domain"/>
    <property type="match status" value="1"/>
</dbReference>
<evidence type="ECO:0000256" key="1">
    <source>
        <dbReference type="ARBA" id="ARBA00022491"/>
    </source>
</evidence>
<dbReference type="PANTHER" id="PTHR30146:SF95">
    <property type="entry name" value="RIBOSE OPERON REPRESSOR"/>
    <property type="match status" value="1"/>
</dbReference>
<evidence type="ECO:0000256" key="3">
    <source>
        <dbReference type="ARBA" id="ARBA00023125"/>
    </source>
</evidence>
<dbReference type="PANTHER" id="PTHR30146">
    <property type="entry name" value="LACI-RELATED TRANSCRIPTIONAL REPRESSOR"/>
    <property type="match status" value="1"/>
</dbReference>
<dbReference type="SUPFAM" id="SSF53822">
    <property type="entry name" value="Periplasmic binding protein-like I"/>
    <property type="match status" value="1"/>
</dbReference>
<name>A0A7X0SRJ2_9BACL</name>
<keyword evidence="1" id="KW-0678">Repressor</keyword>
<accession>A0A7X0SRJ2</accession>
<dbReference type="InterPro" id="IPR000524">
    <property type="entry name" value="Tscrpt_reg_HTH_GntR"/>
</dbReference>
<dbReference type="Gene3D" id="3.40.50.2300">
    <property type="match status" value="2"/>
</dbReference>
<gene>
    <name evidence="6" type="ORF">H7C18_28330</name>
</gene>
<dbReference type="Pfam" id="PF00392">
    <property type="entry name" value="GntR"/>
    <property type="match status" value="1"/>
</dbReference>
<feature type="domain" description="HTH gntR-type" evidence="5">
    <location>
        <begin position="1"/>
        <end position="67"/>
    </location>
</feature>
<dbReference type="InterPro" id="IPR028082">
    <property type="entry name" value="Peripla_BP_I"/>
</dbReference>
<keyword evidence="7" id="KW-1185">Reference proteome</keyword>
<dbReference type="InterPro" id="IPR036388">
    <property type="entry name" value="WH-like_DNA-bd_sf"/>
</dbReference>
<reference evidence="6 7" key="1">
    <citation type="submission" date="2020-08" db="EMBL/GenBank/DDBJ databases">
        <title>Cohnella phylogeny.</title>
        <authorList>
            <person name="Dunlap C."/>
        </authorList>
    </citation>
    <scope>NUCLEOTIDE SEQUENCE [LARGE SCALE GENOMIC DNA]</scope>
    <source>
        <strain evidence="6 7">CBP 2801</strain>
    </source>
</reference>
<keyword evidence="4" id="KW-0804">Transcription</keyword>
<dbReference type="CDD" id="cd06267">
    <property type="entry name" value="PBP1_LacI_sugar_binding-like"/>
    <property type="match status" value="1"/>
</dbReference>
<dbReference type="PRINTS" id="PR00035">
    <property type="entry name" value="HTHGNTR"/>
</dbReference>
<proteinExistence type="predicted"/>
<evidence type="ECO:0000259" key="5">
    <source>
        <dbReference type="PROSITE" id="PS50949"/>
    </source>
</evidence>
<dbReference type="Gene3D" id="1.10.10.10">
    <property type="entry name" value="Winged helix-like DNA-binding domain superfamily/Winged helix DNA-binding domain"/>
    <property type="match status" value="1"/>
</dbReference>
<keyword evidence="3" id="KW-0238">DNA-binding</keyword>
<protein>
    <submittedName>
        <fullName evidence="6">GntR family transcriptional regulator</fullName>
    </submittedName>
</protein>
<evidence type="ECO:0000256" key="2">
    <source>
        <dbReference type="ARBA" id="ARBA00023015"/>
    </source>
</evidence>
<dbReference type="GO" id="GO:0003700">
    <property type="term" value="F:DNA-binding transcription factor activity"/>
    <property type="evidence" value="ECO:0007669"/>
    <property type="project" value="InterPro"/>
</dbReference>
<sequence>MYERIFAALRDDIRSGKYGIGDRVPSEKELADEYNVSRITSKKALEWLSADGWIVRRPGRGSFVAGPAGQTASLAGDGRALSKSGAARGKLLIGLIINDFSEGFGTRLVHGLEETSRERDSYLIVRRSLGDPACEEEAIKGMLEIGVDGLVILPAHGEFFNAEILKLAIGKFPLVMIDRYLTGIPAGVVCTDNMAGAKRGVEHLFDLGHRHIGLLAPPPDHTTSVEDRIDGFVKAHAERGIPVDRELWMKDILSTMPSAFTAENRERDILKIKRLLQSRPRITALFAIEYNIALLAREAASRLGLAVPGDLSVICYDCPEMNGTYPFTHLRQQEEEMGRTAFEQVIDLLEDGGTPNRTLLEAQLVQGNSTALAPVHR</sequence>
<dbReference type="AlphaFoldDB" id="A0A7X0SRJ2"/>